<dbReference type="GO" id="GO:0005524">
    <property type="term" value="F:ATP binding"/>
    <property type="evidence" value="ECO:0007669"/>
    <property type="project" value="UniProtKB-KW"/>
</dbReference>
<evidence type="ECO:0000256" key="1">
    <source>
        <dbReference type="ARBA" id="ARBA00022741"/>
    </source>
</evidence>
<dbReference type="SUPFAM" id="SSF52540">
    <property type="entry name" value="P-loop containing nucleoside triphosphate hydrolases"/>
    <property type="match status" value="1"/>
</dbReference>
<dbReference type="InterPro" id="IPR003439">
    <property type="entry name" value="ABC_transporter-like_ATP-bd"/>
</dbReference>
<comment type="caution">
    <text evidence="4">The sequence shown here is derived from an EMBL/GenBank/DDBJ whole genome shotgun (WGS) entry which is preliminary data.</text>
</comment>
<dbReference type="Gene3D" id="3.40.50.300">
    <property type="entry name" value="P-loop containing nucleotide triphosphate hydrolases"/>
    <property type="match status" value="1"/>
</dbReference>
<evidence type="ECO:0000256" key="2">
    <source>
        <dbReference type="ARBA" id="ARBA00022840"/>
    </source>
</evidence>
<evidence type="ECO:0000313" key="4">
    <source>
        <dbReference type="EMBL" id="MBT9146176.1"/>
    </source>
</evidence>
<keyword evidence="1" id="KW-0547">Nucleotide-binding</keyword>
<reference evidence="4 5" key="1">
    <citation type="journal article" date="2021" name="bioRxiv">
        <title>Unique metabolic strategies in Hadean analogues reveal hints for primordial physiology.</title>
        <authorList>
            <person name="Nobu M.K."/>
            <person name="Nakai R."/>
            <person name="Tamazawa S."/>
            <person name="Mori H."/>
            <person name="Toyoda A."/>
            <person name="Ijiri A."/>
            <person name="Suzuki S."/>
            <person name="Kurokawa K."/>
            <person name="Kamagata Y."/>
            <person name="Tamaki H."/>
        </authorList>
    </citation>
    <scope>NUCLEOTIDE SEQUENCE [LARGE SCALE GENOMIC DNA]</scope>
    <source>
        <strain evidence="4">BS525</strain>
    </source>
</reference>
<feature type="domain" description="ABC transporter" evidence="3">
    <location>
        <begin position="17"/>
        <end position="133"/>
    </location>
</feature>
<evidence type="ECO:0000313" key="5">
    <source>
        <dbReference type="Proteomes" id="UP000811545"/>
    </source>
</evidence>
<accession>A0A9E2BIE8</accession>
<keyword evidence="2 4" id="KW-0067">ATP-binding</keyword>
<evidence type="ECO:0000259" key="3">
    <source>
        <dbReference type="Pfam" id="PF00005"/>
    </source>
</evidence>
<dbReference type="PANTHER" id="PTHR43790:SF4">
    <property type="entry name" value="GUANOSINE IMPORT ATP-BINDING PROTEIN NUPO"/>
    <property type="match status" value="1"/>
</dbReference>
<organism evidence="4 5">
    <name type="scientific">Psychracetigena formicireducens</name>
    <dbReference type="NCBI Taxonomy" id="2986056"/>
    <lineage>
        <taxon>Bacteria</taxon>
        <taxon>Bacillati</taxon>
        <taxon>Candidatus Lithacetigenota</taxon>
        <taxon>Candidatus Psychracetigena</taxon>
    </lineage>
</organism>
<sequence>MFELKSIYKDFFGVQALKNVTLTLQEGEILGLVGENGAGKSTLMNILFGMPIIHETGGYQGEILFDGKPVIIKSAKEAMDLGIGMIHQEFMLIPGFSVAENIKLNREPTKSNIFSRFINQKLETLDMVTIRKDSKNVLQEIGLGIDELLPIIGLPVRV</sequence>
<gene>
    <name evidence="4" type="primary">mglA_2</name>
    <name evidence="4" type="ORF">DDT42_02058</name>
</gene>
<dbReference type="GO" id="GO:0016887">
    <property type="term" value="F:ATP hydrolysis activity"/>
    <property type="evidence" value="ECO:0007669"/>
    <property type="project" value="InterPro"/>
</dbReference>
<proteinExistence type="predicted"/>
<dbReference type="EMBL" id="QLTW01000359">
    <property type="protein sequence ID" value="MBT9146176.1"/>
    <property type="molecule type" value="Genomic_DNA"/>
</dbReference>
<dbReference type="AlphaFoldDB" id="A0A9E2BIE8"/>
<name>A0A9E2BIE8_PSYF1</name>
<dbReference type="PANTHER" id="PTHR43790">
    <property type="entry name" value="CARBOHYDRATE TRANSPORT ATP-BINDING PROTEIN MG119-RELATED"/>
    <property type="match status" value="1"/>
</dbReference>
<dbReference type="Pfam" id="PF00005">
    <property type="entry name" value="ABC_tran"/>
    <property type="match status" value="1"/>
</dbReference>
<dbReference type="InterPro" id="IPR027417">
    <property type="entry name" value="P-loop_NTPase"/>
</dbReference>
<protein>
    <submittedName>
        <fullName evidence="4">Galactose/methyl galactoside import ATP-binding protein MglA</fullName>
    </submittedName>
</protein>
<dbReference type="InterPro" id="IPR050107">
    <property type="entry name" value="ABC_carbohydrate_import_ATPase"/>
</dbReference>
<dbReference type="Proteomes" id="UP000811545">
    <property type="component" value="Unassembled WGS sequence"/>
</dbReference>